<proteinExistence type="predicted"/>
<dbReference type="OrthoDB" id="3237371at2759"/>
<keyword evidence="3" id="KW-1185">Reference proteome</keyword>
<dbReference type="AlphaFoldDB" id="A0A9P6DHG5"/>
<feature type="region of interest" description="Disordered" evidence="1">
    <location>
        <begin position="88"/>
        <end position="107"/>
    </location>
</feature>
<protein>
    <submittedName>
        <fullName evidence="2">Uncharacterized protein</fullName>
    </submittedName>
</protein>
<name>A0A9P6DHG5_PLEER</name>
<comment type="caution">
    <text evidence="2">The sequence shown here is derived from an EMBL/GenBank/DDBJ whole genome shotgun (WGS) entry which is preliminary data.</text>
</comment>
<feature type="region of interest" description="Disordered" evidence="1">
    <location>
        <begin position="22"/>
        <end position="41"/>
    </location>
</feature>
<dbReference type="EMBL" id="MU154540">
    <property type="protein sequence ID" value="KAF9497934.1"/>
    <property type="molecule type" value="Genomic_DNA"/>
</dbReference>
<organism evidence="2 3">
    <name type="scientific">Pleurotus eryngii</name>
    <name type="common">Boletus of the steppes</name>
    <dbReference type="NCBI Taxonomy" id="5323"/>
    <lineage>
        <taxon>Eukaryota</taxon>
        <taxon>Fungi</taxon>
        <taxon>Dikarya</taxon>
        <taxon>Basidiomycota</taxon>
        <taxon>Agaricomycotina</taxon>
        <taxon>Agaricomycetes</taxon>
        <taxon>Agaricomycetidae</taxon>
        <taxon>Agaricales</taxon>
        <taxon>Pleurotineae</taxon>
        <taxon>Pleurotaceae</taxon>
        <taxon>Pleurotus</taxon>
    </lineage>
</organism>
<evidence type="ECO:0000256" key="1">
    <source>
        <dbReference type="SAM" id="MobiDB-lite"/>
    </source>
</evidence>
<accession>A0A9P6DHG5</accession>
<sequence length="605" mass="68005">MTPLSPSNEPPVLANGMALRVHRNKNVGAPDMKQPSDDNLRKQNLREVARLEQVAKVADKENHQRPTLPTRSKVTLEGKSDSFVNSKVVPDSEDERARERKAKNMEKKEKKRLACSLIEVERATMDYGNAPTKIKRKADKAIIAEFDQGLHTIFSAKKAKTLKNTPGGLRADWSIKDNIPTHTTAHHQAQDSDREPIGGISDDESISDERAALDINPTGPHFKSLARVNLAPVTPTPQLSARRQHALRRKITRNDLPDGIRRQFYESYVPFAIRLAGYKEAWYNPTYDDAYHSWLAVLVNSEEGYGQPSEDHIFVAEKLINVHISQICNKTKEAAVKALDILLRNENMKTIEEKAGYVKWLQGGGLYDNAPPFYYKAVGDDGKKKVFQMTFKVIPFGNRVHSSWQSRLWVKRALFYYRSGIKEEPNPRDTLSHFSHSNWADHEEKTTDEYGNVVTKVVPTTSSITKLVNKLTDRQWEKIIEEAAQFTLNETEPLSPVAISQYDEEPELIDDDDELQPQQSTSSNASTLATLADDFRPQPVPSGSGVAHSDDLLDLNNFGSSDDGDVDMSDNDKDLDSSTESDPEMPDFVASQSIIKWVSYDGDSD</sequence>
<evidence type="ECO:0000313" key="2">
    <source>
        <dbReference type="EMBL" id="KAF9497934.1"/>
    </source>
</evidence>
<dbReference type="Proteomes" id="UP000807025">
    <property type="component" value="Unassembled WGS sequence"/>
</dbReference>
<evidence type="ECO:0000313" key="3">
    <source>
        <dbReference type="Proteomes" id="UP000807025"/>
    </source>
</evidence>
<gene>
    <name evidence="2" type="ORF">BDN71DRAFT_1429117</name>
</gene>
<reference evidence="2" key="1">
    <citation type="submission" date="2020-11" db="EMBL/GenBank/DDBJ databases">
        <authorList>
            <consortium name="DOE Joint Genome Institute"/>
            <person name="Ahrendt S."/>
            <person name="Riley R."/>
            <person name="Andreopoulos W."/>
            <person name="Labutti K."/>
            <person name="Pangilinan J."/>
            <person name="Ruiz-Duenas F.J."/>
            <person name="Barrasa J.M."/>
            <person name="Sanchez-Garcia M."/>
            <person name="Camarero S."/>
            <person name="Miyauchi S."/>
            <person name="Serrano A."/>
            <person name="Linde D."/>
            <person name="Babiker R."/>
            <person name="Drula E."/>
            <person name="Ayuso-Fernandez I."/>
            <person name="Pacheco R."/>
            <person name="Padilla G."/>
            <person name="Ferreira P."/>
            <person name="Barriuso J."/>
            <person name="Kellner H."/>
            <person name="Castanera R."/>
            <person name="Alfaro M."/>
            <person name="Ramirez L."/>
            <person name="Pisabarro A.G."/>
            <person name="Kuo A."/>
            <person name="Tritt A."/>
            <person name="Lipzen A."/>
            <person name="He G."/>
            <person name="Yan M."/>
            <person name="Ng V."/>
            <person name="Cullen D."/>
            <person name="Martin F."/>
            <person name="Rosso M.-N."/>
            <person name="Henrissat B."/>
            <person name="Hibbett D."/>
            <person name="Martinez A.T."/>
            <person name="Grigoriev I.V."/>
        </authorList>
    </citation>
    <scope>NUCLEOTIDE SEQUENCE</scope>
    <source>
        <strain evidence="2">ATCC 90797</strain>
    </source>
</reference>
<feature type="compositionally biased region" description="Basic and acidic residues" evidence="1">
    <location>
        <begin position="95"/>
        <end position="107"/>
    </location>
</feature>
<feature type="region of interest" description="Disordered" evidence="1">
    <location>
        <begin position="534"/>
        <end position="590"/>
    </location>
</feature>